<dbReference type="RefSeq" id="XP_033429571.1">
    <property type="nucleotide sequence ID" value="XM_033567576.1"/>
</dbReference>
<dbReference type="GeneID" id="54325593"/>
<accession>A0A5M9MXX5</accession>
<evidence type="ECO:0000313" key="1">
    <source>
        <dbReference type="EMBL" id="KAA8650210.1"/>
    </source>
</evidence>
<name>A0A5M9MXX5_9EURO</name>
<dbReference type="Proteomes" id="UP000324241">
    <property type="component" value="Unassembled WGS sequence"/>
</dbReference>
<gene>
    <name evidence="1" type="ORF">ATNIH1004_002891</name>
</gene>
<evidence type="ECO:0000313" key="2">
    <source>
        <dbReference type="Proteomes" id="UP000324241"/>
    </source>
</evidence>
<comment type="caution">
    <text evidence="1">The sequence shown here is derived from an EMBL/GenBank/DDBJ whole genome shotgun (WGS) entry which is preliminary data.</text>
</comment>
<proteinExistence type="predicted"/>
<reference evidence="1 2" key="1">
    <citation type="submission" date="2019-08" db="EMBL/GenBank/DDBJ databases">
        <title>The genome sequence of a newly discovered highly antifungal drug resistant Aspergillus species, Aspergillus tanneri NIH 1004.</title>
        <authorList>
            <person name="Mounaud S."/>
            <person name="Singh I."/>
            <person name="Joardar V."/>
            <person name="Pakala S."/>
            <person name="Pakala S."/>
            <person name="Venepally P."/>
            <person name="Chung J.K."/>
            <person name="Losada L."/>
            <person name="Nierman W.C."/>
        </authorList>
    </citation>
    <scope>NUCLEOTIDE SEQUENCE [LARGE SCALE GENOMIC DNA]</scope>
    <source>
        <strain evidence="1 2">NIH1004</strain>
    </source>
</reference>
<dbReference type="EMBL" id="QUQM01000001">
    <property type="protein sequence ID" value="KAA8650210.1"/>
    <property type="molecule type" value="Genomic_DNA"/>
</dbReference>
<sequence length="105" mass="12122">MSLDLNYKSMAVDFKATAKAYIEVSLDKTWIQQLVEASTLGKEPYYQIVTGMMLQVARGNLKFHDVRKLQFHKRALYTQTLLVPGKTGEIENMNVALNCEGWRHW</sequence>
<protein>
    <submittedName>
        <fullName evidence="1">Uncharacterized protein</fullName>
    </submittedName>
</protein>
<dbReference type="AlphaFoldDB" id="A0A5M9MXX5"/>
<organism evidence="1 2">
    <name type="scientific">Aspergillus tanneri</name>
    <dbReference type="NCBI Taxonomy" id="1220188"/>
    <lineage>
        <taxon>Eukaryota</taxon>
        <taxon>Fungi</taxon>
        <taxon>Dikarya</taxon>
        <taxon>Ascomycota</taxon>
        <taxon>Pezizomycotina</taxon>
        <taxon>Eurotiomycetes</taxon>
        <taxon>Eurotiomycetidae</taxon>
        <taxon>Eurotiales</taxon>
        <taxon>Aspergillaceae</taxon>
        <taxon>Aspergillus</taxon>
        <taxon>Aspergillus subgen. Circumdati</taxon>
    </lineage>
</organism>
<dbReference type="VEuPathDB" id="FungiDB:EYZ11_003936"/>